<organism evidence="1">
    <name type="scientific">mine drainage metagenome</name>
    <dbReference type="NCBI Taxonomy" id="410659"/>
    <lineage>
        <taxon>unclassified sequences</taxon>
        <taxon>metagenomes</taxon>
        <taxon>ecological metagenomes</taxon>
    </lineage>
</organism>
<accession>A0A1J5R626</accession>
<evidence type="ECO:0008006" key="2">
    <source>
        <dbReference type="Google" id="ProtNLM"/>
    </source>
</evidence>
<evidence type="ECO:0000313" key="1">
    <source>
        <dbReference type="EMBL" id="OIQ87495.1"/>
    </source>
</evidence>
<protein>
    <recommendedName>
        <fullName evidence="2">DUF2993 domain-containing protein</fullName>
    </recommendedName>
</protein>
<sequence length="235" mass="23123">MSARGIAATVVALALVVGGAVVVDRVAAGTARDLATQQLRANVPDLVGTPRVEVLGFPFLTQLAGGRLTEVHAHLDGAGLGGVSVSDVDIDAHGVSTQSPYVVQHALVRATLSPATVRALVAARTGLDLDLRTDGDTLIGTAGVLGLPVSATLRPQVTDGQIHLTLVALTLAGVAVPASSLPAGLATVLGALVIPVDGLPAGVTVTDTAVVAGGVRATLTGTGVALTDLVGRSAG</sequence>
<comment type="caution">
    <text evidence="1">The sequence shown here is derived from an EMBL/GenBank/DDBJ whole genome shotgun (WGS) entry which is preliminary data.</text>
</comment>
<dbReference type="AlphaFoldDB" id="A0A1J5R626"/>
<gene>
    <name evidence="1" type="ORF">GALL_306620</name>
</gene>
<dbReference type="EMBL" id="MLJW01000420">
    <property type="protein sequence ID" value="OIQ87495.1"/>
    <property type="molecule type" value="Genomic_DNA"/>
</dbReference>
<dbReference type="Pfam" id="PF11209">
    <property type="entry name" value="LmeA"/>
    <property type="match status" value="1"/>
</dbReference>
<reference evidence="1" key="1">
    <citation type="submission" date="2016-10" db="EMBL/GenBank/DDBJ databases">
        <title>Sequence of Gallionella enrichment culture.</title>
        <authorList>
            <person name="Poehlein A."/>
            <person name="Muehling M."/>
            <person name="Daniel R."/>
        </authorList>
    </citation>
    <scope>NUCLEOTIDE SEQUENCE</scope>
</reference>
<dbReference type="InterPro" id="IPR021373">
    <property type="entry name" value="DUF2993"/>
</dbReference>
<proteinExistence type="predicted"/>
<name>A0A1J5R626_9ZZZZ</name>